<feature type="region of interest" description="Disordered" evidence="1">
    <location>
        <begin position="459"/>
        <end position="481"/>
    </location>
</feature>
<dbReference type="AlphaFoldDB" id="A0A6A5YTP8"/>
<accession>A0A6A5YTP8</accession>
<protein>
    <recommendedName>
        <fullName evidence="4">RING-type domain-containing protein</fullName>
    </recommendedName>
</protein>
<feature type="compositionally biased region" description="Polar residues" evidence="1">
    <location>
        <begin position="29"/>
        <end position="40"/>
    </location>
</feature>
<reference evidence="2" key="1">
    <citation type="journal article" date="2020" name="Stud. Mycol.">
        <title>101 Dothideomycetes genomes: a test case for predicting lifestyles and emergence of pathogens.</title>
        <authorList>
            <person name="Haridas S."/>
            <person name="Albert R."/>
            <person name="Binder M."/>
            <person name="Bloem J."/>
            <person name="Labutti K."/>
            <person name="Salamov A."/>
            <person name="Andreopoulos B."/>
            <person name="Baker S."/>
            <person name="Barry K."/>
            <person name="Bills G."/>
            <person name="Bluhm B."/>
            <person name="Cannon C."/>
            <person name="Castanera R."/>
            <person name="Culley D."/>
            <person name="Daum C."/>
            <person name="Ezra D."/>
            <person name="Gonzalez J."/>
            <person name="Henrissat B."/>
            <person name="Kuo A."/>
            <person name="Liang C."/>
            <person name="Lipzen A."/>
            <person name="Lutzoni F."/>
            <person name="Magnuson J."/>
            <person name="Mondo S."/>
            <person name="Nolan M."/>
            <person name="Ohm R."/>
            <person name="Pangilinan J."/>
            <person name="Park H.-J."/>
            <person name="Ramirez L."/>
            <person name="Alfaro M."/>
            <person name="Sun H."/>
            <person name="Tritt A."/>
            <person name="Yoshinaga Y."/>
            <person name="Zwiers L.-H."/>
            <person name="Turgeon B."/>
            <person name="Goodwin S."/>
            <person name="Spatafora J."/>
            <person name="Crous P."/>
            <person name="Grigoriev I."/>
        </authorList>
    </citation>
    <scope>NUCLEOTIDE SEQUENCE</scope>
    <source>
        <strain evidence="2">CBS 627.86</strain>
    </source>
</reference>
<dbReference type="SUPFAM" id="SSF57850">
    <property type="entry name" value="RING/U-box"/>
    <property type="match status" value="1"/>
</dbReference>
<feature type="compositionally biased region" description="Polar residues" evidence="1">
    <location>
        <begin position="158"/>
        <end position="171"/>
    </location>
</feature>
<feature type="compositionally biased region" description="Polar residues" evidence="1">
    <location>
        <begin position="1"/>
        <end position="21"/>
    </location>
</feature>
<dbReference type="OrthoDB" id="8062037at2759"/>
<evidence type="ECO:0000313" key="2">
    <source>
        <dbReference type="EMBL" id="KAF2110386.1"/>
    </source>
</evidence>
<dbReference type="Proteomes" id="UP000799770">
    <property type="component" value="Unassembled WGS sequence"/>
</dbReference>
<feature type="region of interest" description="Disordered" evidence="1">
    <location>
        <begin position="154"/>
        <end position="173"/>
    </location>
</feature>
<evidence type="ECO:0000256" key="1">
    <source>
        <dbReference type="SAM" id="MobiDB-lite"/>
    </source>
</evidence>
<dbReference type="InterPro" id="IPR013083">
    <property type="entry name" value="Znf_RING/FYVE/PHD"/>
</dbReference>
<evidence type="ECO:0008006" key="4">
    <source>
        <dbReference type="Google" id="ProtNLM"/>
    </source>
</evidence>
<name>A0A6A5YTP8_9PLEO</name>
<dbReference type="Gene3D" id="3.30.40.10">
    <property type="entry name" value="Zinc/RING finger domain, C3HC4 (zinc finger)"/>
    <property type="match status" value="1"/>
</dbReference>
<feature type="region of interest" description="Disordered" evidence="1">
    <location>
        <begin position="1"/>
        <end position="52"/>
    </location>
</feature>
<organism evidence="2 3">
    <name type="scientific">Lophiotrema nucula</name>
    <dbReference type="NCBI Taxonomy" id="690887"/>
    <lineage>
        <taxon>Eukaryota</taxon>
        <taxon>Fungi</taxon>
        <taxon>Dikarya</taxon>
        <taxon>Ascomycota</taxon>
        <taxon>Pezizomycotina</taxon>
        <taxon>Dothideomycetes</taxon>
        <taxon>Pleosporomycetidae</taxon>
        <taxon>Pleosporales</taxon>
        <taxon>Lophiotremataceae</taxon>
        <taxon>Lophiotrema</taxon>
    </lineage>
</organism>
<sequence>MSGKQVSKQDTPTTSAVTGDQATLHLILNPTSHENQQEQIPQPKFRRKPVTDPELLPSHEAFIEALKPIPIDSIIENDRKCPHCWRIYGEPDPGKDNAEDPVRLPCGHEFGEQCALSLYQLPDDVTVVLCPISFEEGSRGMELGDRLSQYLKDEASAGEQSKSVDTPTKRTSPALRVSARLKGKPPGEADSSPAENSVKKVFTRLLTDLRRPSKRPRTTLQTLGNEWYGIFQSILSPNHTLRSVYFLENGVIYDVEEITSHHHHHHHHHPGDYPYFSSFAAMGFDPWMEPMPTQSAATPALSSIQQAVASQVAQTASLGGHTAELVENEAAIMTAVGTLQQQMQVLDGLVKNEAGSAQTVEIVQSMEDLKAEMLELKSKADKVSAGIASPASSNAAPASSSMSFSAAALDLASTVSAPRRNRQDETQKRTDESIAILASALVGIHNEYRKRVPEIIQPLSSRSSSSSPPLKKQKPSTFVGSPNYDILRKQVQVHVRVHTKGLETKHYDVIQPHSYFDDYSDDEDEEQVSSDHGEASFIIMRRSICDRACCAKDSHGKSIPTEKRRHMKADIPLTIGWKDVKNVPSDCPKCRRLLFKKSRPSNNGDADGITAMHM</sequence>
<proteinExistence type="predicted"/>
<feature type="compositionally biased region" description="Low complexity" evidence="1">
    <location>
        <begin position="459"/>
        <end position="470"/>
    </location>
</feature>
<dbReference type="EMBL" id="ML977338">
    <property type="protein sequence ID" value="KAF2110386.1"/>
    <property type="molecule type" value="Genomic_DNA"/>
</dbReference>
<keyword evidence="3" id="KW-1185">Reference proteome</keyword>
<gene>
    <name evidence="2" type="ORF">BDV96DRAFT_201393</name>
</gene>
<evidence type="ECO:0000313" key="3">
    <source>
        <dbReference type="Proteomes" id="UP000799770"/>
    </source>
</evidence>